<sequence length="76" mass="8837">MPIRPLSAGKKTGGKRKGKKSVIDEEVIDIRQEQIDRLTREQEEIRSKLNMICSKIIENINIDEYENNIDLTKQQP</sequence>
<dbReference type="Proteomes" id="UP000663868">
    <property type="component" value="Unassembled WGS sequence"/>
</dbReference>
<dbReference type="EMBL" id="CAJOBB010001062">
    <property type="protein sequence ID" value="CAF3802021.1"/>
    <property type="molecule type" value="Genomic_DNA"/>
</dbReference>
<protein>
    <submittedName>
        <fullName evidence="2">Uncharacterized protein</fullName>
    </submittedName>
</protein>
<organism evidence="2 3">
    <name type="scientific">Adineta steineri</name>
    <dbReference type="NCBI Taxonomy" id="433720"/>
    <lineage>
        <taxon>Eukaryota</taxon>
        <taxon>Metazoa</taxon>
        <taxon>Spiralia</taxon>
        <taxon>Gnathifera</taxon>
        <taxon>Rotifera</taxon>
        <taxon>Eurotatoria</taxon>
        <taxon>Bdelloidea</taxon>
        <taxon>Adinetida</taxon>
        <taxon>Adinetidae</taxon>
        <taxon>Adineta</taxon>
    </lineage>
</organism>
<evidence type="ECO:0000313" key="2">
    <source>
        <dbReference type="EMBL" id="CAF3802021.1"/>
    </source>
</evidence>
<feature type="region of interest" description="Disordered" evidence="1">
    <location>
        <begin position="1"/>
        <end position="21"/>
    </location>
</feature>
<evidence type="ECO:0000256" key="1">
    <source>
        <dbReference type="SAM" id="MobiDB-lite"/>
    </source>
</evidence>
<dbReference type="AlphaFoldDB" id="A0A819BIB7"/>
<gene>
    <name evidence="2" type="ORF">KXQ929_LOCUS17099</name>
</gene>
<accession>A0A819BIB7</accession>
<proteinExistence type="predicted"/>
<reference evidence="2" key="1">
    <citation type="submission" date="2021-02" db="EMBL/GenBank/DDBJ databases">
        <authorList>
            <person name="Nowell W R."/>
        </authorList>
    </citation>
    <scope>NUCLEOTIDE SEQUENCE</scope>
</reference>
<comment type="caution">
    <text evidence="2">The sequence shown here is derived from an EMBL/GenBank/DDBJ whole genome shotgun (WGS) entry which is preliminary data.</text>
</comment>
<evidence type="ECO:0000313" key="3">
    <source>
        <dbReference type="Proteomes" id="UP000663868"/>
    </source>
</evidence>
<name>A0A819BIB7_9BILA</name>
<feature type="non-terminal residue" evidence="2">
    <location>
        <position position="76"/>
    </location>
</feature>